<protein>
    <recommendedName>
        <fullName evidence="1">DUF6285 domain-containing protein</fullName>
    </recommendedName>
</protein>
<reference evidence="2" key="1">
    <citation type="submission" date="2018-01" db="EMBL/GenBank/DDBJ databases">
        <authorList>
            <person name="Yu X.-D."/>
        </authorList>
    </citation>
    <scope>NUCLEOTIDE SEQUENCE</scope>
    <source>
        <strain evidence="2">ZX-21</strain>
    </source>
</reference>
<dbReference type="Proteomes" id="UP000237222">
    <property type="component" value="Unassembled WGS sequence"/>
</dbReference>
<evidence type="ECO:0000313" key="3">
    <source>
        <dbReference type="Proteomes" id="UP000237222"/>
    </source>
</evidence>
<dbReference type="Pfam" id="PF19802">
    <property type="entry name" value="DUF6285"/>
    <property type="match status" value="1"/>
</dbReference>
<name>A0A2S4HCM3_9GAMM</name>
<evidence type="ECO:0000313" key="2">
    <source>
        <dbReference type="EMBL" id="POP51734.1"/>
    </source>
</evidence>
<sequence length="130" mass="14622">MPINQPNVSQLCDALQEFLTTEVAPAVDDDAIKYKLKIALNVLGIIARESELGEGFRRLEQSELNEFLGDDPECLKPESRDVNLRLLEHIRSGDIALRQDDLLAALERITVAKMAIDNPRYASYLKRVDA</sequence>
<comment type="caution">
    <text evidence="2">The sequence shown here is derived from an EMBL/GenBank/DDBJ whole genome shotgun (WGS) entry which is preliminary data.</text>
</comment>
<gene>
    <name evidence="2" type="ORF">C0068_15365</name>
</gene>
<dbReference type="RefSeq" id="WP_103685360.1">
    <property type="nucleotide sequence ID" value="NZ_PQGG01000035.1"/>
</dbReference>
<dbReference type="OrthoDB" id="6199180at2"/>
<accession>A0A2S4HCM3</accession>
<proteinExistence type="predicted"/>
<feature type="domain" description="DUF6285" evidence="1">
    <location>
        <begin position="30"/>
        <end position="121"/>
    </location>
</feature>
<dbReference type="EMBL" id="PQGG01000035">
    <property type="protein sequence ID" value="POP51734.1"/>
    <property type="molecule type" value="Genomic_DNA"/>
</dbReference>
<organism evidence="2 3">
    <name type="scientific">Zhongshania marina</name>
    <dbReference type="NCBI Taxonomy" id="2304603"/>
    <lineage>
        <taxon>Bacteria</taxon>
        <taxon>Pseudomonadati</taxon>
        <taxon>Pseudomonadota</taxon>
        <taxon>Gammaproteobacteria</taxon>
        <taxon>Cellvibrionales</taxon>
        <taxon>Spongiibacteraceae</taxon>
        <taxon>Zhongshania</taxon>
    </lineage>
</organism>
<dbReference type="InterPro" id="IPR046252">
    <property type="entry name" value="DUF6285"/>
</dbReference>
<dbReference type="AlphaFoldDB" id="A0A2S4HCM3"/>
<evidence type="ECO:0000259" key="1">
    <source>
        <dbReference type="Pfam" id="PF19802"/>
    </source>
</evidence>